<keyword evidence="7" id="KW-1185">Reference proteome</keyword>
<sequence length="514" mass="56852">MIKILAQIKELVERIDNEEKSIGPTVTDLKQFEKTFNNVKKLIDLQSQLKKVEAAPMSEQQVVDSFTKWLSDNGCKEAFDKVKIVRGLTEGSGLVALGDIGEGDEFIAVPSKLFMTQETAIKSIGEKVIREPLFRYIPSLLLTVHLIQEQLIMPKSFWAPYIRMLPRTYRTILQFTMDDFRALLGSAVLEEAISTYRNTLRQYCFLYDFFNKTPDNPNDSTKIKLTLAAGGDQSVYHDKLHVLEERGMGASMNITLEKKPSQSLPDPLIPFFRVVALTKDELATVAPKYDDSTQHNHTPQDAAYFRPYLNEKAYEILNENNEAAAYKLAIDYLRKKLNTYSHSINDDEEALAKNPSDWNKYLIYLRLSEKKIIQQYINTLTDIVNTGVMQADLPKNISTPPPPQPAHGHSHGGKPCHGHGGNDAHGHGGSGNESSSHGHSHGAAPQQQQQHGHSHGGQPCHGHGGNDAHGHSHGAAPSAVPSQPQQQQHGHSHGGQPCHGHGGNDAHGHSHGGN</sequence>
<evidence type="ECO:0000313" key="7">
    <source>
        <dbReference type="Proteomes" id="UP000007797"/>
    </source>
</evidence>
<feature type="region of interest" description="Disordered" evidence="4">
    <location>
        <begin position="393"/>
        <end position="514"/>
    </location>
</feature>
<dbReference type="InterPro" id="IPR050600">
    <property type="entry name" value="SETD3_SETD6_MTase"/>
</dbReference>
<dbReference type="OMA" id="EHGENCN"/>
<dbReference type="RefSeq" id="XP_004359524.1">
    <property type="nucleotide sequence ID" value="XM_004359467.1"/>
</dbReference>
<gene>
    <name evidence="6" type="ORF">DFA_01560</name>
</gene>
<dbReference type="InterPro" id="IPR015353">
    <property type="entry name" value="Rubisco_LSMT_subst-bd"/>
</dbReference>
<dbReference type="EMBL" id="GL883010">
    <property type="protein sequence ID" value="EGG21674.1"/>
    <property type="molecule type" value="Genomic_DNA"/>
</dbReference>
<keyword evidence="2" id="KW-0808">Transferase</keyword>
<dbReference type="STRING" id="1054147.F4PTF2"/>
<proteinExistence type="predicted"/>
<evidence type="ECO:0000256" key="3">
    <source>
        <dbReference type="ARBA" id="ARBA00022691"/>
    </source>
</evidence>
<dbReference type="InterPro" id="IPR046341">
    <property type="entry name" value="SET_dom_sf"/>
</dbReference>
<feature type="compositionally biased region" description="Basic residues" evidence="4">
    <location>
        <begin position="408"/>
        <end position="417"/>
    </location>
</feature>
<dbReference type="GO" id="GO:0016279">
    <property type="term" value="F:protein-lysine N-methyltransferase activity"/>
    <property type="evidence" value="ECO:0007669"/>
    <property type="project" value="TreeGrafter"/>
</dbReference>
<feature type="compositionally biased region" description="Low complexity" evidence="4">
    <location>
        <begin position="473"/>
        <end position="499"/>
    </location>
</feature>
<evidence type="ECO:0000256" key="2">
    <source>
        <dbReference type="ARBA" id="ARBA00022679"/>
    </source>
</evidence>
<dbReference type="GO" id="GO:0032259">
    <property type="term" value="P:methylation"/>
    <property type="evidence" value="ECO:0007669"/>
    <property type="project" value="UniProtKB-KW"/>
</dbReference>
<dbReference type="KEGG" id="dfa:DFA_01560"/>
<dbReference type="GeneID" id="14872620"/>
<reference evidence="7" key="1">
    <citation type="journal article" date="2011" name="Genome Res.">
        <title>Phylogeny-wide analysis of social amoeba genomes highlights ancient origins for complex intercellular communication.</title>
        <authorList>
            <person name="Heidel A.J."/>
            <person name="Lawal H.M."/>
            <person name="Felder M."/>
            <person name="Schilde C."/>
            <person name="Helps N.R."/>
            <person name="Tunggal B."/>
            <person name="Rivero F."/>
            <person name="John U."/>
            <person name="Schleicher M."/>
            <person name="Eichinger L."/>
            <person name="Platzer M."/>
            <person name="Noegel A.A."/>
            <person name="Schaap P."/>
            <person name="Gloeckner G."/>
        </authorList>
    </citation>
    <scope>NUCLEOTIDE SEQUENCE [LARGE SCALE GENOMIC DNA]</scope>
    <source>
        <strain evidence="7">SH3</strain>
    </source>
</reference>
<feature type="compositionally biased region" description="Low complexity" evidence="4">
    <location>
        <begin position="432"/>
        <end position="461"/>
    </location>
</feature>
<dbReference type="Gene3D" id="3.90.1410.10">
    <property type="entry name" value="set domain protein methyltransferase, domain 1"/>
    <property type="match status" value="1"/>
</dbReference>
<evidence type="ECO:0000256" key="1">
    <source>
        <dbReference type="ARBA" id="ARBA00022603"/>
    </source>
</evidence>
<dbReference type="Proteomes" id="UP000007797">
    <property type="component" value="Unassembled WGS sequence"/>
</dbReference>
<dbReference type="InterPro" id="IPR036464">
    <property type="entry name" value="Rubisco_LSMT_subst-bd_sf"/>
</dbReference>
<dbReference type="SUPFAM" id="SSF82199">
    <property type="entry name" value="SET domain"/>
    <property type="match status" value="1"/>
</dbReference>
<name>F4PTF2_CACFS</name>
<dbReference type="PANTHER" id="PTHR13271:SF47">
    <property type="entry name" value="ACTIN-HISTIDINE N-METHYLTRANSFERASE"/>
    <property type="match status" value="1"/>
</dbReference>
<evidence type="ECO:0000259" key="5">
    <source>
        <dbReference type="Pfam" id="PF09273"/>
    </source>
</evidence>
<dbReference type="OrthoDB" id="441812at2759"/>
<dbReference type="AlphaFoldDB" id="F4PTF2"/>
<dbReference type="Pfam" id="PF09273">
    <property type="entry name" value="Rubis-subs-bind"/>
    <property type="match status" value="1"/>
</dbReference>
<evidence type="ECO:0000313" key="6">
    <source>
        <dbReference type="EMBL" id="EGG21674.1"/>
    </source>
</evidence>
<keyword evidence="3" id="KW-0949">S-adenosyl-L-methionine</keyword>
<evidence type="ECO:0000256" key="4">
    <source>
        <dbReference type="SAM" id="MobiDB-lite"/>
    </source>
</evidence>
<feature type="domain" description="Rubisco LSMT substrate-binding" evidence="5">
    <location>
        <begin position="232"/>
        <end position="373"/>
    </location>
</feature>
<keyword evidence="1" id="KW-0489">Methyltransferase</keyword>
<protein>
    <submittedName>
        <fullName evidence="6">SET domain-containing protein</fullName>
    </submittedName>
</protein>
<dbReference type="PANTHER" id="PTHR13271">
    <property type="entry name" value="UNCHARACTERIZED PUTATIVE METHYLTRANSFERASE"/>
    <property type="match status" value="1"/>
</dbReference>
<organism evidence="6 7">
    <name type="scientific">Cavenderia fasciculata</name>
    <name type="common">Slime mold</name>
    <name type="synonym">Dictyostelium fasciculatum</name>
    <dbReference type="NCBI Taxonomy" id="261658"/>
    <lineage>
        <taxon>Eukaryota</taxon>
        <taxon>Amoebozoa</taxon>
        <taxon>Evosea</taxon>
        <taxon>Eumycetozoa</taxon>
        <taxon>Dictyostelia</taxon>
        <taxon>Acytosteliales</taxon>
        <taxon>Cavenderiaceae</taxon>
        <taxon>Cavenderia</taxon>
    </lineage>
</organism>
<dbReference type="SUPFAM" id="SSF81822">
    <property type="entry name" value="RuBisCo LSMT C-terminal, substrate-binding domain"/>
    <property type="match status" value="1"/>
</dbReference>
<accession>F4PTF2</accession>